<gene>
    <name evidence="1" type="ORF">MRATA1EN3_LOCUS23363</name>
</gene>
<organism evidence="1 2">
    <name type="scientific">Rangifer tarandus platyrhynchus</name>
    <name type="common">Svalbard reindeer</name>
    <dbReference type="NCBI Taxonomy" id="3082113"/>
    <lineage>
        <taxon>Eukaryota</taxon>
        <taxon>Metazoa</taxon>
        <taxon>Chordata</taxon>
        <taxon>Craniata</taxon>
        <taxon>Vertebrata</taxon>
        <taxon>Euteleostomi</taxon>
        <taxon>Mammalia</taxon>
        <taxon>Eutheria</taxon>
        <taxon>Laurasiatheria</taxon>
        <taxon>Artiodactyla</taxon>
        <taxon>Ruminantia</taxon>
        <taxon>Pecora</taxon>
        <taxon>Cervidae</taxon>
        <taxon>Odocoileinae</taxon>
        <taxon>Rangifer</taxon>
    </lineage>
</organism>
<protein>
    <submittedName>
        <fullName evidence="1">Uncharacterized protein</fullName>
    </submittedName>
</protein>
<name>A0ACB0FGF1_RANTA</name>
<sequence length="138" mass="14301">MRRLVEGEPAARGGRSPTRSLAPAPGLRGGGGGWHPPGNQLGQVPAASAARATPSLASSPPRLALAAAASLRGNCISVSKRATVLEEASAFNPARRPFDSGPLMPEDSARPRQAAVKTAPLAERRGDRDRAERNTTHV</sequence>
<accession>A0ACB0FGF1</accession>
<evidence type="ECO:0000313" key="2">
    <source>
        <dbReference type="Proteomes" id="UP001162501"/>
    </source>
</evidence>
<dbReference type="EMBL" id="OX596091">
    <property type="protein sequence ID" value="CAI9712150.1"/>
    <property type="molecule type" value="Genomic_DNA"/>
</dbReference>
<dbReference type="Proteomes" id="UP001162501">
    <property type="component" value="Chromosome 7"/>
</dbReference>
<evidence type="ECO:0000313" key="1">
    <source>
        <dbReference type="EMBL" id="CAI9712150.1"/>
    </source>
</evidence>
<reference evidence="1" key="1">
    <citation type="submission" date="2023-05" db="EMBL/GenBank/DDBJ databases">
        <authorList>
            <consortium name="ELIXIR-Norway"/>
        </authorList>
    </citation>
    <scope>NUCLEOTIDE SEQUENCE</scope>
</reference>
<proteinExistence type="predicted"/>